<dbReference type="Pfam" id="PF03466">
    <property type="entry name" value="LysR_substrate"/>
    <property type="match status" value="1"/>
</dbReference>
<reference evidence="6 7" key="1">
    <citation type="submission" date="2018-07" db="EMBL/GenBank/DDBJ databases">
        <title>Genomic Encyclopedia of Type Strains, Phase IV (KMG-IV): sequencing the most valuable type-strain genomes for metagenomic binning, comparative biology and taxonomic classification.</title>
        <authorList>
            <person name="Goeker M."/>
        </authorList>
    </citation>
    <scope>NUCLEOTIDE SEQUENCE [LARGE SCALE GENOMIC DNA]</scope>
    <source>
        <strain evidence="6 7">DSM 103736</strain>
    </source>
</reference>
<dbReference type="InterPro" id="IPR005119">
    <property type="entry name" value="LysR_subst-bd"/>
</dbReference>
<evidence type="ECO:0000259" key="5">
    <source>
        <dbReference type="PROSITE" id="PS50931"/>
    </source>
</evidence>
<dbReference type="Proteomes" id="UP000254848">
    <property type="component" value="Unassembled WGS sequence"/>
</dbReference>
<dbReference type="SUPFAM" id="SSF53850">
    <property type="entry name" value="Periplasmic binding protein-like II"/>
    <property type="match status" value="1"/>
</dbReference>
<dbReference type="Gene3D" id="1.10.10.10">
    <property type="entry name" value="Winged helix-like DNA-binding domain superfamily/Winged helix DNA-binding domain"/>
    <property type="match status" value="1"/>
</dbReference>
<dbReference type="GO" id="GO:0003700">
    <property type="term" value="F:DNA-binding transcription factor activity"/>
    <property type="evidence" value="ECO:0007669"/>
    <property type="project" value="InterPro"/>
</dbReference>
<dbReference type="PANTHER" id="PTHR30346:SF17">
    <property type="entry name" value="LYSR FAMILY TRANSCRIPTIONAL REGULATOR"/>
    <property type="match status" value="1"/>
</dbReference>
<dbReference type="Gene3D" id="3.40.190.290">
    <property type="match status" value="1"/>
</dbReference>
<dbReference type="CDD" id="cd05466">
    <property type="entry name" value="PBP2_LTTR_substrate"/>
    <property type="match status" value="1"/>
</dbReference>
<organism evidence="6 7">
    <name type="scientific">Enterobacillus tribolii</name>
    <dbReference type="NCBI Taxonomy" id="1487935"/>
    <lineage>
        <taxon>Bacteria</taxon>
        <taxon>Pseudomonadati</taxon>
        <taxon>Pseudomonadota</taxon>
        <taxon>Gammaproteobacteria</taxon>
        <taxon>Enterobacterales</taxon>
        <taxon>Hafniaceae</taxon>
        <taxon>Enterobacillus</taxon>
    </lineage>
</organism>
<comment type="caution">
    <text evidence="6">The sequence shown here is derived from an EMBL/GenBank/DDBJ whole genome shotgun (WGS) entry which is preliminary data.</text>
</comment>
<dbReference type="Pfam" id="PF00126">
    <property type="entry name" value="HTH_1"/>
    <property type="match status" value="1"/>
</dbReference>
<evidence type="ECO:0000256" key="1">
    <source>
        <dbReference type="ARBA" id="ARBA00009437"/>
    </source>
</evidence>
<keyword evidence="3 6" id="KW-0238">DNA-binding</keyword>
<keyword evidence="4" id="KW-0804">Transcription</keyword>
<evidence type="ECO:0000313" key="7">
    <source>
        <dbReference type="Proteomes" id="UP000254848"/>
    </source>
</evidence>
<keyword evidence="7" id="KW-1185">Reference proteome</keyword>
<evidence type="ECO:0000313" key="6">
    <source>
        <dbReference type="EMBL" id="RDK92923.1"/>
    </source>
</evidence>
<dbReference type="AlphaFoldDB" id="A0A370QVH6"/>
<keyword evidence="2" id="KW-0805">Transcription regulation</keyword>
<dbReference type="GO" id="GO:0032993">
    <property type="term" value="C:protein-DNA complex"/>
    <property type="evidence" value="ECO:0007669"/>
    <property type="project" value="TreeGrafter"/>
</dbReference>
<dbReference type="SUPFAM" id="SSF46785">
    <property type="entry name" value="Winged helix' DNA-binding domain"/>
    <property type="match status" value="1"/>
</dbReference>
<comment type="similarity">
    <text evidence="1">Belongs to the LysR transcriptional regulatory family.</text>
</comment>
<evidence type="ECO:0000256" key="2">
    <source>
        <dbReference type="ARBA" id="ARBA00023015"/>
    </source>
</evidence>
<dbReference type="OrthoDB" id="646694at2"/>
<proteinExistence type="inferred from homology"/>
<dbReference type="FunFam" id="1.10.10.10:FF:000001">
    <property type="entry name" value="LysR family transcriptional regulator"/>
    <property type="match status" value="1"/>
</dbReference>
<dbReference type="InterPro" id="IPR036388">
    <property type="entry name" value="WH-like_DNA-bd_sf"/>
</dbReference>
<dbReference type="PRINTS" id="PR00039">
    <property type="entry name" value="HTHLYSR"/>
</dbReference>
<dbReference type="InterPro" id="IPR000847">
    <property type="entry name" value="LysR_HTH_N"/>
</dbReference>
<protein>
    <submittedName>
        <fullName evidence="6">DNA-binding transcriptional LysR family regulator</fullName>
    </submittedName>
</protein>
<gene>
    <name evidence="6" type="ORF">C8D90_103316</name>
</gene>
<dbReference type="GO" id="GO:0003677">
    <property type="term" value="F:DNA binding"/>
    <property type="evidence" value="ECO:0007669"/>
    <property type="project" value="UniProtKB-KW"/>
</dbReference>
<dbReference type="InterPro" id="IPR036390">
    <property type="entry name" value="WH_DNA-bd_sf"/>
</dbReference>
<dbReference type="PROSITE" id="PS50931">
    <property type="entry name" value="HTH_LYSR"/>
    <property type="match status" value="1"/>
</dbReference>
<accession>A0A370QVH6</accession>
<sequence>MLKLRLLHYFCTVVEQGSVSAAAGVLFIAQPPLSKGLQQLEELLGVQLFFRSSKGMQPTEAGRHLYQRAGALLRQSREIEDEMKGFADGQRGVVRIGTVSMGIPRVTAMIQTLGDACPTIGFSLQQGDTQHLTELLEMYRLDAALIHLPLTSAAPDLKLLPLARSRFQTLCHPDSPLAAQPRITLAQLAGVPLALLRRKSGFGVYERVLQSFTRAGLTPRILADTSDIAPLIALVKQRAAVALLPVLPDDIPPGIVARDVPELDDVADELALLYRAPLSADSPLHRAIAFLGQTAA</sequence>
<evidence type="ECO:0000256" key="4">
    <source>
        <dbReference type="ARBA" id="ARBA00023163"/>
    </source>
</evidence>
<evidence type="ECO:0000256" key="3">
    <source>
        <dbReference type="ARBA" id="ARBA00023125"/>
    </source>
</evidence>
<feature type="domain" description="HTH lysR-type" evidence="5">
    <location>
        <begin position="2"/>
        <end position="59"/>
    </location>
</feature>
<dbReference type="PANTHER" id="PTHR30346">
    <property type="entry name" value="TRANSCRIPTIONAL DUAL REGULATOR HCAR-RELATED"/>
    <property type="match status" value="1"/>
</dbReference>
<name>A0A370QVH6_9GAMM</name>
<dbReference type="EMBL" id="QRAP01000003">
    <property type="protein sequence ID" value="RDK92923.1"/>
    <property type="molecule type" value="Genomic_DNA"/>
</dbReference>
<dbReference type="RefSeq" id="WP_115458100.1">
    <property type="nucleotide sequence ID" value="NZ_QRAP01000003.1"/>
</dbReference>